<feature type="region of interest" description="Disordered" evidence="1">
    <location>
        <begin position="94"/>
        <end position="124"/>
    </location>
</feature>
<evidence type="ECO:0000313" key="3">
    <source>
        <dbReference type="Proteomes" id="UP000250321"/>
    </source>
</evidence>
<dbReference type="AlphaFoldDB" id="A0A314U7D4"/>
<accession>A0A314U7D4</accession>
<sequence>MITVSATFTELPAPFTATPRQPQSQPHMVSFLSILAILLLAKSHMALVQLPPTLHVHHSFLYVNSSYHLYEPSPPEDTTWLRIDQVVSMLIGRERTDPIGDQSSSAWTPTDHRRALSSQGGIDD</sequence>
<proteinExistence type="predicted"/>
<comment type="caution">
    <text evidence="2">The sequence shown here is derived from an EMBL/GenBank/DDBJ whole genome shotgun (WGS) entry which is preliminary data.</text>
</comment>
<evidence type="ECO:0000313" key="2">
    <source>
        <dbReference type="EMBL" id="PQM33028.1"/>
    </source>
</evidence>
<keyword evidence="3" id="KW-1185">Reference proteome</keyword>
<dbReference type="EMBL" id="PJQY01003980">
    <property type="protein sequence ID" value="PQM33028.1"/>
    <property type="molecule type" value="Genomic_DNA"/>
</dbReference>
<evidence type="ECO:0000256" key="1">
    <source>
        <dbReference type="SAM" id="MobiDB-lite"/>
    </source>
</evidence>
<name>A0A314U7D4_PRUYE</name>
<reference evidence="2 3" key="1">
    <citation type="submission" date="2018-02" db="EMBL/GenBank/DDBJ databases">
        <title>Draft genome of wild Prunus yedoensis var. nudiflora.</title>
        <authorList>
            <person name="Baek S."/>
            <person name="Kim J.-H."/>
            <person name="Choi K."/>
            <person name="Kim G.-B."/>
            <person name="Cho A."/>
            <person name="Jang H."/>
            <person name="Shin C.-H."/>
            <person name="Yu H.-J."/>
            <person name="Mun J.-H."/>
        </authorList>
    </citation>
    <scope>NUCLEOTIDE SEQUENCE [LARGE SCALE GENOMIC DNA]</scope>
    <source>
        <strain evidence="3">cv. Jeju island</strain>
        <tissue evidence="2">Leaf</tissue>
    </source>
</reference>
<dbReference type="Proteomes" id="UP000250321">
    <property type="component" value="Unassembled WGS sequence"/>
</dbReference>
<gene>
    <name evidence="2" type="ORF">Pyn_31509</name>
</gene>
<organism evidence="2 3">
    <name type="scientific">Prunus yedoensis var. nudiflora</name>
    <dbReference type="NCBI Taxonomy" id="2094558"/>
    <lineage>
        <taxon>Eukaryota</taxon>
        <taxon>Viridiplantae</taxon>
        <taxon>Streptophyta</taxon>
        <taxon>Embryophyta</taxon>
        <taxon>Tracheophyta</taxon>
        <taxon>Spermatophyta</taxon>
        <taxon>Magnoliopsida</taxon>
        <taxon>eudicotyledons</taxon>
        <taxon>Gunneridae</taxon>
        <taxon>Pentapetalae</taxon>
        <taxon>rosids</taxon>
        <taxon>fabids</taxon>
        <taxon>Rosales</taxon>
        <taxon>Rosaceae</taxon>
        <taxon>Amygdaloideae</taxon>
        <taxon>Amygdaleae</taxon>
        <taxon>Prunus</taxon>
    </lineage>
</organism>
<protein>
    <submittedName>
        <fullName evidence="2">Uncharacterized protein</fullName>
    </submittedName>
</protein>